<dbReference type="InterPro" id="IPR056778">
    <property type="entry name" value="UPF0261_C"/>
</dbReference>
<sequence>AISMGGAEGGVMAAAAMQVLPPGFPKVIITPLASGVRPFGPFIGIRDIMVMHSLVDIAGINEISRTVFNNAAAAISGMVRSYRPMEVTSDNLVAITTLGTTDRALRFILPGLEKNGYIPVIFHSSGVGGQVMEDMIEKEFFCGVVDLCINELTDHLVGAYHDAGPHRLKAAGKMRIPQVVSTGCVDFFVQGARETIPEKWRERKMHYHNPKFTLIRTSESEMQVVGETAAHRLNQAKGPVTVILPLNGMSISGLEGGSTHDPEADRILFDTLRKGLRKDIHVIDAELHINEAPFADLVVNAFVALMSKEASASTLRQHSNKGDPDANRLQI</sequence>
<evidence type="ECO:0000259" key="2">
    <source>
        <dbReference type="Pfam" id="PF23189"/>
    </source>
</evidence>
<dbReference type="NCBIfam" id="NF002674">
    <property type="entry name" value="PRK02399.1-2"/>
    <property type="match status" value="1"/>
</dbReference>
<dbReference type="Gene3D" id="3.40.50.12020">
    <property type="entry name" value="Uncharacterised protein family UPF0261, NN domain"/>
    <property type="match status" value="1"/>
</dbReference>
<accession>A0A0F8Z7P5</accession>
<dbReference type="InterPro" id="IPR051353">
    <property type="entry name" value="Tobamovirus_resist_UPF0261"/>
</dbReference>
<reference evidence="3" key="1">
    <citation type="journal article" date="2015" name="Nature">
        <title>Complex archaea that bridge the gap between prokaryotes and eukaryotes.</title>
        <authorList>
            <person name="Spang A."/>
            <person name="Saw J.H."/>
            <person name="Jorgensen S.L."/>
            <person name="Zaremba-Niedzwiedzka K."/>
            <person name="Martijn J."/>
            <person name="Lind A.E."/>
            <person name="van Eijk R."/>
            <person name="Schleper C."/>
            <person name="Guy L."/>
            <person name="Ettema T.J."/>
        </authorList>
    </citation>
    <scope>NUCLEOTIDE SEQUENCE</scope>
</reference>
<evidence type="ECO:0000259" key="1">
    <source>
        <dbReference type="Pfam" id="PF06792"/>
    </source>
</evidence>
<comment type="caution">
    <text evidence="3">The sequence shown here is derived from an EMBL/GenBank/DDBJ whole genome shotgun (WGS) entry which is preliminary data.</text>
</comment>
<gene>
    <name evidence="3" type="ORF">LCGC14_3004560</name>
</gene>
<dbReference type="Pfam" id="PF23189">
    <property type="entry name" value="UPF0261_C"/>
    <property type="match status" value="1"/>
</dbReference>
<protein>
    <submittedName>
        <fullName evidence="3">Uncharacterized protein</fullName>
    </submittedName>
</protein>
<proteinExistence type="predicted"/>
<dbReference type="PANTHER" id="PTHR31862:SF1">
    <property type="entry name" value="UPF0261 DOMAIN PROTEIN (AFU_ORTHOLOGUE AFUA_1G10120)"/>
    <property type="match status" value="1"/>
</dbReference>
<feature type="non-terminal residue" evidence="3">
    <location>
        <position position="1"/>
    </location>
</feature>
<name>A0A0F8Z7P5_9ZZZZ</name>
<dbReference type="PANTHER" id="PTHR31862">
    <property type="entry name" value="UPF0261 DOMAIN PROTEIN (AFU_ORTHOLOGUE AFUA_1G10120)"/>
    <property type="match status" value="1"/>
</dbReference>
<dbReference type="AlphaFoldDB" id="A0A0F8Z7P5"/>
<organism evidence="3">
    <name type="scientific">marine sediment metagenome</name>
    <dbReference type="NCBI Taxonomy" id="412755"/>
    <lineage>
        <taxon>unclassified sequences</taxon>
        <taxon>metagenomes</taxon>
        <taxon>ecological metagenomes</taxon>
    </lineage>
</organism>
<dbReference type="CDD" id="cd15488">
    <property type="entry name" value="Tm-1-like"/>
    <property type="match status" value="1"/>
</dbReference>
<dbReference type="Pfam" id="PF06792">
    <property type="entry name" value="UPF0261"/>
    <property type="match status" value="1"/>
</dbReference>
<feature type="domain" description="UPF0261" evidence="2">
    <location>
        <begin position="92"/>
        <end position="306"/>
    </location>
</feature>
<dbReference type="Gene3D" id="3.40.50.12030">
    <property type="entry name" value="Uncharacterised protein family UPF0261, NC domain"/>
    <property type="match status" value="1"/>
</dbReference>
<feature type="domain" description="UPF0261" evidence="1">
    <location>
        <begin position="2"/>
        <end position="83"/>
    </location>
</feature>
<evidence type="ECO:0000313" key="3">
    <source>
        <dbReference type="EMBL" id="KKK62414.1"/>
    </source>
</evidence>
<dbReference type="InterPro" id="IPR044122">
    <property type="entry name" value="UPF0261_N"/>
</dbReference>
<dbReference type="EMBL" id="LAZR01062004">
    <property type="protein sequence ID" value="KKK62414.1"/>
    <property type="molecule type" value="Genomic_DNA"/>
</dbReference>